<evidence type="ECO:0000256" key="5">
    <source>
        <dbReference type="ARBA" id="ARBA00023004"/>
    </source>
</evidence>
<keyword evidence="4" id="KW-0560">Oxidoreductase</keyword>
<evidence type="ECO:0000313" key="8">
    <source>
        <dbReference type="EMBL" id="KAJ1949044.1"/>
    </source>
</evidence>
<proteinExistence type="predicted"/>
<dbReference type="OrthoDB" id="275371at2759"/>
<dbReference type="PANTHER" id="PTHR11237:SF4">
    <property type="entry name" value="5-DEMETHOXYUBIQUINONE HYDROXYLASE, MITOCHONDRIAL"/>
    <property type="match status" value="1"/>
</dbReference>
<dbReference type="EMBL" id="JANBPY010004139">
    <property type="protein sequence ID" value="KAJ1949044.1"/>
    <property type="molecule type" value="Genomic_DNA"/>
</dbReference>
<dbReference type="AlphaFoldDB" id="A0A9W8ANP0"/>
<dbReference type="Pfam" id="PF03232">
    <property type="entry name" value="COQ7"/>
    <property type="match status" value="1"/>
</dbReference>
<name>A0A9W8ANP0_9FUNG</name>
<keyword evidence="8" id="KW-0830">Ubiquinone</keyword>
<accession>A0A9W8ANP0</accession>
<dbReference type="InterPro" id="IPR011566">
    <property type="entry name" value="Ubq_synth_Coq7"/>
</dbReference>
<dbReference type="GO" id="GO:0006744">
    <property type="term" value="P:ubiquinone biosynthetic process"/>
    <property type="evidence" value="ECO:0007669"/>
    <property type="project" value="UniProtKB-KW"/>
</dbReference>
<dbReference type="InterPro" id="IPR009078">
    <property type="entry name" value="Ferritin-like_SF"/>
</dbReference>
<evidence type="ECO:0000256" key="1">
    <source>
        <dbReference type="ARBA" id="ARBA00004749"/>
    </source>
</evidence>
<keyword evidence="3" id="KW-0479">Metal-binding</keyword>
<dbReference type="GO" id="GO:0005743">
    <property type="term" value="C:mitochondrial inner membrane"/>
    <property type="evidence" value="ECO:0007669"/>
    <property type="project" value="TreeGrafter"/>
</dbReference>
<evidence type="ECO:0000256" key="7">
    <source>
        <dbReference type="ARBA" id="ARBA00023136"/>
    </source>
</evidence>
<comment type="pathway">
    <text evidence="1">Cofactor biosynthesis; ubiquinone biosynthesis.</text>
</comment>
<reference evidence="8" key="1">
    <citation type="submission" date="2022-07" db="EMBL/GenBank/DDBJ databases">
        <title>Phylogenomic reconstructions and comparative analyses of Kickxellomycotina fungi.</title>
        <authorList>
            <person name="Reynolds N.K."/>
            <person name="Stajich J.E."/>
            <person name="Barry K."/>
            <person name="Grigoriev I.V."/>
            <person name="Crous P."/>
            <person name="Smith M.E."/>
        </authorList>
    </citation>
    <scope>NUCLEOTIDE SEQUENCE</scope>
    <source>
        <strain evidence="8">RSA 1196</strain>
    </source>
</reference>
<dbReference type="Proteomes" id="UP001150925">
    <property type="component" value="Unassembled WGS sequence"/>
</dbReference>
<keyword evidence="5" id="KW-0408">Iron</keyword>
<feature type="non-terminal residue" evidence="8">
    <location>
        <position position="1"/>
    </location>
</feature>
<dbReference type="PANTHER" id="PTHR11237">
    <property type="entry name" value="COENZYME Q10 BIOSYNTHESIS PROTEIN 7"/>
    <property type="match status" value="1"/>
</dbReference>
<gene>
    <name evidence="8" type="primary">COQ7</name>
    <name evidence="8" type="ORF">IWQ62_006799</name>
</gene>
<comment type="caution">
    <text evidence="8">The sequence shown here is derived from an EMBL/GenBank/DDBJ whole genome shotgun (WGS) entry which is preliminary data.</text>
</comment>
<organism evidence="8 9">
    <name type="scientific">Dispira parvispora</name>
    <dbReference type="NCBI Taxonomy" id="1520584"/>
    <lineage>
        <taxon>Eukaryota</taxon>
        <taxon>Fungi</taxon>
        <taxon>Fungi incertae sedis</taxon>
        <taxon>Zoopagomycota</taxon>
        <taxon>Kickxellomycotina</taxon>
        <taxon>Dimargaritomycetes</taxon>
        <taxon>Dimargaritales</taxon>
        <taxon>Dimargaritaceae</taxon>
        <taxon>Dispira</taxon>
    </lineage>
</organism>
<keyword evidence="7" id="KW-0472">Membrane</keyword>
<keyword evidence="9" id="KW-1185">Reference proteome</keyword>
<keyword evidence="2" id="KW-0831">Ubiquinone biosynthesis</keyword>
<evidence type="ECO:0000256" key="3">
    <source>
        <dbReference type="ARBA" id="ARBA00022723"/>
    </source>
</evidence>
<evidence type="ECO:0000256" key="6">
    <source>
        <dbReference type="ARBA" id="ARBA00023033"/>
    </source>
</evidence>
<dbReference type="GO" id="GO:0046872">
    <property type="term" value="F:metal ion binding"/>
    <property type="evidence" value="ECO:0007669"/>
    <property type="project" value="UniProtKB-KW"/>
</dbReference>
<dbReference type="GO" id="GO:0008682">
    <property type="term" value="F:3-demethoxyubiquinol 3-hydroxylase activity"/>
    <property type="evidence" value="ECO:0007669"/>
    <property type="project" value="TreeGrafter"/>
</dbReference>
<evidence type="ECO:0000313" key="9">
    <source>
        <dbReference type="Proteomes" id="UP001150925"/>
    </source>
</evidence>
<protein>
    <submittedName>
        <fullName evidence="8">Ubiquinone biosynthesis monooxygenase Coq7</fullName>
    </submittedName>
</protein>
<evidence type="ECO:0000256" key="4">
    <source>
        <dbReference type="ARBA" id="ARBA00023002"/>
    </source>
</evidence>
<evidence type="ECO:0000256" key="2">
    <source>
        <dbReference type="ARBA" id="ARBA00022688"/>
    </source>
</evidence>
<keyword evidence="6 8" id="KW-0503">Monooxygenase</keyword>
<sequence length="191" mass="21666">MWSSARSAIRNYPYRGTSQHGSPLTQQYRSSAWAMVRQRTRYPGSILEFSTARGGFYAANAAEEDQQLFQRFQAYQTSLRAVWPKLTETQKDMIRSMLRVNQAGEIGANYIYKGQLAVFSRDPKLSPLIKHMWDQEKKHLHVFDRFIGDNRVRPTALRPIWEIAGLALGAGTAFMGKEAAMACTEAVETAI</sequence>
<dbReference type="SUPFAM" id="SSF47240">
    <property type="entry name" value="Ferritin-like"/>
    <property type="match status" value="1"/>
</dbReference>